<accession>A0ABP8MAL5</accession>
<feature type="transmembrane region" description="Helical" evidence="1">
    <location>
        <begin position="168"/>
        <end position="186"/>
    </location>
</feature>
<feature type="transmembrane region" description="Helical" evidence="1">
    <location>
        <begin position="324"/>
        <end position="342"/>
    </location>
</feature>
<keyword evidence="3" id="KW-1185">Reference proteome</keyword>
<organism evidence="2 3">
    <name type="scientific">Ravibacter arvi</name>
    <dbReference type="NCBI Taxonomy" id="2051041"/>
    <lineage>
        <taxon>Bacteria</taxon>
        <taxon>Pseudomonadati</taxon>
        <taxon>Bacteroidota</taxon>
        <taxon>Cytophagia</taxon>
        <taxon>Cytophagales</taxon>
        <taxon>Spirosomataceae</taxon>
        <taxon>Ravibacter</taxon>
    </lineage>
</organism>
<evidence type="ECO:0008006" key="4">
    <source>
        <dbReference type="Google" id="ProtNLM"/>
    </source>
</evidence>
<feature type="transmembrane region" description="Helical" evidence="1">
    <location>
        <begin position="237"/>
        <end position="260"/>
    </location>
</feature>
<keyword evidence="1" id="KW-0812">Transmembrane</keyword>
<keyword evidence="1" id="KW-1133">Transmembrane helix</keyword>
<feature type="transmembrane region" description="Helical" evidence="1">
    <location>
        <begin position="294"/>
        <end position="312"/>
    </location>
</feature>
<feature type="transmembrane region" description="Helical" evidence="1">
    <location>
        <begin position="349"/>
        <end position="370"/>
    </location>
</feature>
<dbReference type="EMBL" id="BAABEY010000036">
    <property type="protein sequence ID" value="GAA4447475.1"/>
    <property type="molecule type" value="Genomic_DNA"/>
</dbReference>
<protein>
    <recommendedName>
        <fullName evidence="4">Glycosyltransferase RgtA/B/C/D-like domain-containing protein</fullName>
    </recommendedName>
</protein>
<proteinExistence type="predicted"/>
<gene>
    <name evidence="2" type="ORF">GCM10023091_42380</name>
</gene>
<dbReference type="Proteomes" id="UP001501508">
    <property type="component" value="Unassembled WGS sequence"/>
</dbReference>
<comment type="caution">
    <text evidence="2">The sequence shown here is derived from an EMBL/GenBank/DDBJ whole genome shotgun (WGS) entry which is preliminary data.</text>
</comment>
<feature type="transmembrane region" description="Helical" evidence="1">
    <location>
        <begin position="198"/>
        <end position="225"/>
    </location>
</feature>
<feature type="transmembrane region" description="Helical" evidence="1">
    <location>
        <begin position="376"/>
        <end position="394"/>
    </location>
</feature>
<evidence type="ECO:0000256" key="1">
    <source>
        <dbReference type="SAM" id="Phobius"/>
    </source>
</evidence>
<evidence type="ECO:0000313" key="3">
    <source>
        <dbReference type="Proteomes" id="UP001501508"/>
    </source>
</evidence>
<name>A0ABP8MAL5_9BACT</name>
<evidence type="ECO:0000313" key="2">
    <source>
        <dbReference type="EMBL" id="GAA4447475.1"/>
    </source>
</evidence>
<feature type="transmembrane region" description="Helical" evidence="1">
    <location>
        <begin position="12"/>
        <end position="28"/>
    </location>
</feature>
<sequence>MTIGFDTFPLIYQLLTLVAAVSLGGWLFMAKSAGFSGNRFLFLASCLLFVLRLPVLVYNRELNVDESQMLAQAMTLAVDPVYWRSVDGTTGGPLSSYFLSIVGMLTGRYDYMTAHLGAFLLVLITLFFLFKALKNWFDPYRAALGLFPVVLFYGFTRTPDFVHYSSEHFPIALLAACVWLVSGDFVSDRSAKAKMFALGVLLTLVPFGKIQAVPLAAGIGLYALIRLATLRYRGALAALFGGVAAACASALLLFFAGGVLNDFFTFYIKGNFQYKNDTTLFDNLRFQFSEAHRATDLLILVVPLVIWPVLTVPGNRKVPRNRSVWWLGIGLLVMSFVAILRTGSGYTHYLLFLVLPFSLLLTSLTGPGISPANTRMRLIFPPLLGVALAVGVFWRQHGVLNSFVSGPGLNRGLPFTATGMEAARFLNKGEYMVVWGWNCQYYVECQAPQGVAENHSIRSAFKHPMQETYRDRYLRDLERTRPAVLIDAVGPNSLWLQDTLTQSYRSFPELADYVDKNYTLIGRPGSDRLFVRNDLRP</sequence>
<reference evidence="3" key="1">
    <citation type="journal article" date="2019" name="Int. J. Syst. Evol. Microbiol.">
        <title>The Global Catalogue of Microorganisms (GCM) 10K type strain sequencing project: providing services to taxonomists for standard genome sequencing and annotation.</title>
        <authorList>
            <consortium name="The Broad Institute Genomics Platform"/>
            <consortium name="The Broad Institute Genome Sequencing Center for Infectious Disease"/>
            <person name="Wu L."/>
            <person name="Ma J."/>
        </authorList>
    </citation>
    <scope>NUCLEOTIDE SEQUENCE [LARGE SCALE GENOMIC DNA]</scope>
    <source>
        <strain evidence="3">JCM 31920</strain>
    </source>
</reference>
<keyword evidence="1" id="KW-0472">Membrane</keyword>
<dbReference type="RefSeq" id="WP_345032934.1">
    <property type="nucleotide sequence ID" value="NZ_BAABEY010000036.1"/>
</dbReference>
<feature type="transmembrane region" description="Helical" evidence="1">
    <location>
        <begin position="40"/>
        <end position="58"/>
    </location>
</feature>
<feature type="transmembrane region" description="Helical" evidence="1">
    <location>
        <begin position="114"/>
        <end position="133"/>
    </location>
</feature>